<feature type="domain" description="Pyrrolo-quinoline quinone repeat" evidence="1">
    <location>
        <begin position="36"/>
        <end position="135"/>
    </location>
</feature>
<dbReference type="EMBL" id="CP074694">
    <property type="protein sequence ID" value="QVL32151.1"/>
    <property type="molecule type" value="Genomic_DNA"/>
</dbReference>
<proteinExistence type="predicted"/>
<dbReference type="RefSeq" id="WP_213496832.1">
    <property type="nucleotide sequence ID" value="NZ_CP074694.1"/>
</dbReference>
<dbReference type="Gene3D" id="2.130.10.10">
    <property type="entry name" value="YVTN repeat-like/Quinoprotein amine dehydrogenase"/>
    <property type="match status" value="1"/>
</dbReference>
<evidence type="ECO:0000313" key="2">
    <source>
        <dbReference type="EMBL" id="QVL32151.1"/>
    </source>
</evidence>
<accession>A0A8E6B6N5</accession>
<keyword evidence="3" id="KW-1185">Reference proteome</keyword>
<evidence type="ECO:0000313" key="3">
    <source>
        <dbReference type="Proteomes" id="UP000676194"/>
    </source>
</evidence>
<dbReference type="PANTHER" id="PTHR34512">
    <property type="entry name" value="CELL SURFACE PROTEIN"/>
    <property type="match status" value="1"/>
</dbReference>
<dbReference type="Proteomes" id="UP000676194">
    <property type="component" value="Chromosome"/>
</dbReference>
<reference evidence="2" key="1">
    <citation type="submission" date="2021-05" db="EMBL/GenBank/DDBJ databases">
        <title>Complete genome sequence of the cellulolytic planctomycete Telmatocola sphagniphila SP2T and characterization of the first cellulase from planctomycetes.</title>
        <authorList>
            <person name="Rakitin A.L."/>
            <person name="Beletsky A.V."/>
            <person name="Naumoff D.G."/>
            <person name="Kulichevskaya I.S."/>
            <person name="Mardanov A.V."/>
            <person name="Ravin N.V."/>
            <person name="Dedysh S.N."/>
        </authorList>
    </citation>
    <scope>NUCLEOTIDE SEQUENCE</scope>
    <source>
        <strain evidence="2">SP2T</strain>
    </source>
</reference>
<protein>
    <submittedName>
        <fullName evidence="2">PQQ-binding-like beta-propeller repeat protein</fullName>
    </submittedName>
</protein>
<dbReference type="AlphaFoldDB" id="A0A8E6B6N5"/>
<organism evidence="2 3">
    <name type="scientific">Telmatocola sphagniphila</name>
    <dbReference type="NCBI Taxonomy" id="1123043"/>
    <lineage>
        <taxon>Bacteria</taxon>
        <taxon>Pseudomonadati</taxon>
        <taxon>Planctomycetota</taxon>
        <taxon>Planctomycetia</taxon>
        <taxon>Gemmatales</taxon>
        <taxon>Gemmataceae</taxon>
    </lineage>
</organism>
<dbReference type="InterPro" id="IPR011047">
    <property type="entry name" value="Quinoprotein_ADH-like_sf"/>
</dbReference>
<dbReference type="SUPFAM" id="SSF50998">
    <property type="entry name" value="Quinoprotein alcohol dehydrogenase-like"/>
    <property type="match status" value="1"/>
</dbReference>
<dbReference type="PANTHER" id="PTHR34512:SF30">
    <property type="entry name" value="OUTER MEMBRANE PROTEIN ASSEMBLY FACTOR BAMB"/>
    <property type="match status" value="1"/>
</dbReference>
<feature type="domain" description="Pyrrolo-quinoline quinone repeat" evidence="1">
    <location>
        <begin position="145"/>
        <end position="284"/>
    </location>
</feature>
<dbReference type="KEGG" id="tsph:KIH39_25495"/>
<dbReference type="Gene3D" id="2.40.128.630">
    <property type="match status" value="1"/>
</dbReference>
<sequence>MHQRWLLGLLLWAGFGLTVSASDWPRFRGPNGTGTVADKDVPITWSATQGVKWKLDLPGNGNSSPIVSRGKLFLQAASEDQSKRYLICIDASKGTIDWQKEYKGGRVAIHKLNSPASSTPAADGEKVYAVFWDGKNLYLTAWSYGGEMVWEHDLGEFRSDHGAGLSPIVVGDQVIINNDQQDFAEIQAFSAKTGSPTWKKARQAYRACYSTPFVIQKPKGPSELIVTSTAGLTSYNPDTGAVNWNWMWKFDKKGLRTVGSAIAQNGIIIAASGDGGGDRHMIALKEGASGTVPDSSVLWQKKKGTPYVPTVIGDGKYIYWVLDKEGTLVCANPKTGAEVWSERLGGGAVTASPVIADGKLYIVTEKGTTYVVKTGDKYDLLSKNTLNETVYATPAIADGHLFIRGMKSLYCLGK</sequence>
<dbReference type="InterPro" id="IPR015943">
    <property type="entry name" value="WD40/YVTN_repeat-like_dom_sf"/>
</dbReference>
<dbReference type="Pfam" id="PF13360">
    <property type="entry name" value="PQQ_2"/>
    <property type="match status" value="3"/>
</dbReference>
<evidence type="ECO:0000259" key="1">
    <source>
        <dbReference type="Pfam" id="PF13360"/>
    </source>
</evidence>
<dbReference type="InterPro" id="IPR002372">
    <property type="entry name" value="PQQ_rpt_dom"/>
</dbReference>
<gene>
    <name evidence="2" type="ORF">KIH39_25495</name>
</gene>
<feature type="domain" description="Pyrrolo-quinoline quinone repeat" evidence="1">
    <location>
        <begin position="296"/>
        <end position="372"/>
    </location>
</feature>
<name>A0A8E6B6N5_9BACT</name>